<name>A0A344LK42_9PSEU</name>
<dbReference type="NCBIfam" id="TIGR00996">
    <property type="entry name" value="Mtu_fam_mce"/>
    <property type="match status" value="1"/>
</dbReference>
<dbReference type="GO" id="GO:0005576">
    <property type="term" value="C:extracellular region"/>
    <property type="evidence" value="ECO:0007669"/>
    <property type="project" value="TreeGrafter"/>
</dbReference>
<dbReference type="Pfam" id="PF02470">
    <property type="entry name" value="MlaD"/>
    <property type="match status" value="1"/>
</dbReference>
<evidence type="ECO:0000256" key="1">
    <source>
        <dbReference type="SAM" id="SignalP"/>
    </source>
</evidence>
<dbReference type="InterPro" id="IPR024516">
    <property type="entry name" value="Mce_C"/>
</dbReference>
<accession>A0A344LK42</accession>
<dbReference type="Pfam" id="PF11887">
    <property type="entry name" value="Mce4_CUP1"/>
    <property type="match status" value="1"/>
</dbReference>
<evidence type="ECO:0000313" key="4">
    <source>
        <dbReference type="EMBL" id="AXB48416.1"/>
    </source>
</evidence>
<dbReference type="InterPro" id="IPR003399">
    <property type="entry name" value="Mce/MlaD"/>
</dbReference>
<organism evidence="4 5">
    <name type="scientific">Amycolatopsis albispora</name>
    <dbReference type="NCBI Taxonomy" id="1804986"/>
    <lineage>
        <taxon>Bacteria</taxon>
        <taxon>Bacillati</taxon>
        <taxon>Actinomycetota</taxon>
        <taxon>Actinomycetes</taxon>
        <taxon>Pseudonocardiales</taxon>
        <taxon>Pseudonocardiaceae</taxon>
        <taxon>Amycolatopsis</taxon>
    </lineage>
</organism>
<gene>
    <name evidence="4" type="ORF">A4R43_11795</name>
</gene>
<dbReference type="InterPro" id="IPR052336">
    <property type="entry name" value="MlaD_Phospholipid_Transporter"/>
</dbReference>
<dbReference type="PANTHER" id="PTHR33371">
    <property type="entry name" value="INTERMEMBRANE PHOSPHOLIPID TRANSPORT SYSTEM BINDING PROTEIN MLAD-RELATED"/>
    <property type="match status" value="1"/>
</dbReference>
<feature type="signal peptide" evidence="1">
    <location>
        <begin position="1"/>
        <end position="17"/>
    </location>
</feature>
<feature type="domain" description="Mce/MlaD" evidence="2">
    <location>
        <begin position="28"/>
        <end position="100"/>
    </location>
</feature>
<reference evidence="4 5" key="1">
    <citation type="submission" date="2016-04" db="EMBL/GenBank/DDBJ databases">
        <title>Complete genome sequence and analysis of deep-sea sediment isolate, Amycolatopsis sp. WP1.</title>
        <authorList>
            <person name="Wang H."/>
            <person name="Chen S."/>
            <person name="Wu Q."/>
        </authorList>
    </citation>
    <scope>NUCLEOTIDE SEQUENCE [LARGE SCALE GENOMIC DNA]</scope>
    <source>
        <strain evidence="4 5">WP1</strain>
    </source>
</reference>
<dbReference type="Proteomes" id="UP000250434">
    <property type="component" value="Chromosome"/>
</dbReference>
<feature type="domain" description="Mammalian cell entry C-terminal" evidence="3">
    <location>
        <begin position="104"/>
        <end position="290"/>
    </location>
</feature>
<keyword evidence="5" id="KW-1185">Reference proteome</keyword>
<evidence type="ECO:0000259" key="3">
    <source>
        <dbReference type="Pfam" id="PF11887"/>
    </source>
</evidence>
<protein>
    <submittedName>
        <fullName evidence="4">Mammalian cell entry protein</fullName>
    </submittedName>
</protein>
<keyword evidence="1" id="KW-0732">Signal</keyword>
<proteinExistence type="predicted"/>
<dbReference type="AlphaFoldDB" id="A0A344LK42"/>
<dbReference type="PANTHER" id="PTHR33371:SF18">
    <property type="entry name" value="MCE-FAMILY PROTEIN MCE3C"/>
    <property type="match status" value="1"/>
</dbReference>
<evidence type="ECO:0000259" key="2">
    <source>
        <dbReference type="Pfam" id="PF02470"/>
    </source>
</evidence>
<feature type="chain" id="PRO_5039451708" evidence="1">
    <location>
        <begin position="18"/>
        <end position="317"/>
    </location>
</feature>
<evidence type="ECO:0000313" key="5">
    <source>
        <dbReference type="Proteomes" id="UP000250434"/>
    </source>
</evidence>
<dbReference type="PRINTS" id="PR01782">
    <property type="entry name" value="MCEVIRFACTOR"/>
</dbReference>
<dbReference type="InterPro" id="IPR005693">
    <property type="entry name" value="Mce"/>
</dbReference>
<sequence>MLGLAAAVLLLTTAVLAPSGYFTATTDDFHAEVANASGLRVDDPVYVAGVPAGRVTGITLAGDRVDVAFRLDHDVPLGTTTRASIKLMTVLGRRYLGVEPAGPGRLAAGAVIPLDRTSVPYLLDDLGRNAQQATAELDLPRLREAIRTLGELTPEDPAQLGRALDGVSEVSTIVTENDTEIGRLLTGVQQLTDTLLAQKDKLVTLLGNADLVLRTITDRRDAIAAMLADVNELTAAATRLLSEHGPQFDTLLDQLHSITGKLSTSEQDLAKTVGQLAPASRYLANATGNGDWADVAGPAGPVPDNLLCVVGLVKGCR</sequence>
<dbReference type="EMBL" id="CP015163">
    <property type="protein sequence ID" value="AXB48416.1"/>
    <property type="molecule type" value="Genomic_DNA"/>
</dbReference>
<dbReference type="KEGG" id="aab:A4R43_11795"/>